<evidence type="ECO:0000256" key="2">
    <source>
        <dbReference type="ARBA" id="ARBA00005979"/>
    </source>
</evidence>
<organism evidence="5 6">
    <name type="scientific">Hyaloscypha variabilis (strain UAMH 11265 / GT02V1 / F)</name>
    <name type="common">Meliniomyces variabilis</name>
    <dbReference type="NCBI Taxonomy" id="1149755"/>
    <lineage>
        <taxon>Eukaryota</taxon>
        <taxon>Fungi</taxon>
        <taxon>Dikarya</taxon>
        <taxon>Ascomycota</taxon>
        <taxon>Pezizomycotina</taxon>
        <taxon>Leotiomycetes</taxon>
        <taxon>Helotiales</taxon>
        <taxon>Hyaloscyphaceae</taxon>
        <taxon>Hyaloscypha</taxon>
        <taxon>Hyaloscypha variabilis</taxon>
    </lineage>
</organism>
<proteinExistence type="inferred from homology"/>
<keyword evidence="6" id="KW-1185">Reference proteome</keyword>
<feature type="domain" description="NADH:flavin oxidoreductase/NADH oxidase N-terminal" evidence="4">
    <location>
        <begin position="17"/>
        <end position="365"/>
    </location>
</feature>
<comment type="cofactor">
    <cofactor evidence="1">
        <name>FMN</name>
        <dbReference type="ChEBI" id="CHEBI:58210"/>
    </cofactor>
</comment>
<dbReference type="AlphaFoldDB" id="A0A2J6R8C1"/>
<dbReference type="PANTHER" id="PTHR22893">
    <property type="entry name" value="NADH OXIDOREDUCTASE-RELATED"/>
    <property type="match status" value="1"/>
</dbReference>
<accession>A0A2J6R8C1</accession>
<keyword evidence="3" id="KW-0560">Oxidoreductase</keyword>
<reference evidence="5 6" key="1">
    <citation type="submission" date="2016-04" db="EMBL/GenBank/DDBJ databases">
        <title>A degradative enzymes factory behind the ericoid mycorrhizal symbiosis.</title>
        <authorList>
            <consortium name="DOE Joint Genome Institute"/>
            <person name="Martino E."/>
            <person name="Morin E."/>
            <person name="Grelet G."/>
            <person name="Kuo A."/>
            <person name="Kohler A."/>
            <person name="Daghino S."/>
            <person name="Barry K."/>
            <person name="Choi C."/>
            <person name="Cichocki N."/>
            <person name="Clum A."/>
            <person name="Copeland A."/>
            <person name="Hainaut M."/>
            <person name="Haridas S."/>
            <person name="Labutti K."/>
            <person name="Lindquist E."/>
            <person name="Lipzen A."/>
            <person name="Khouja H.-R."/>
            <person name="Murat C."/>
            <person name="Ohm R."/>
            <person name="Olson A."/>
            <person name="Spatafora J."/>
            <person name="Veneault-Fourrey C."/>
            <person name="Henrissat B."/>
            <person name="Grigoriev I."/>
            <person name="Martin F."/>
            <person name="Perotto S."/>
        </authorList>
    </citation>
    <scope>NUCLEOTIDE SEQUENCE [LARGE SCALE GENOMIC DNA]</scope>
    <source>
        <strain evidence="5 6">F</strain>
    </source>
</reference>
<dbReference type="Pfam" id="PF00724">
    <property type="entry name" value="Oxidored_FMN"/>
    <property type="match status" value="1"/>
</dbReference>
<evidence type="ECO:0000259" key="4">
    <source>
        <dbReference type="Pfam" id="PF00724"/>
    </source>
</evidence>
<dbReference type="EMBL" id="KZ613953">
    <property type="protein sequence ID" value="PMD34774.1"/>
    <property type="molecule type" value="Genomic_DNA"/>
</dbReference>
<dbReference type="CDD" id="cd02933">
    <property type="entry name" value="OYE_like_FMN"/>
    <property type="match status" value="1"/>
</dbReference>
<comment type="similarity">
    <text evidence="2">Belongs to the NADH:flavin oxidoreductase/NADH oxidase family.</text>
</comment>
<dbReference type="Proteomes" id="UP000235786">
    <property type="component" value="Unassembled WGS sequence"/>
</dbReference>
<dbReference type="GO" id="GO:0010181">
    <property type="term" value="F:FMN binding"/>
    <property type="evidence" value="ECO:0007669"/>
    <property type="project" value="InterPro"/>
</dbReference>
<dbReference type="PANTHER" id="PTHR22893:SF91">
    <property type="entry name" value="NADPH DEHYDROGENASE 2-RELATED"/>
    <property type="match status" value="1"/>
</dbReference>
<dbReference type="Gene3D" id="3.20.20.70">
    <property type="entry name" value="Aldolase class I"/>
    <property type="match status" value="1"/>
</dbReference>
<sequence length="390" mass="43563">MIVPGLTIEEDPLQASFQLASHTLDHRVVLAPMTRMRASDSGIPHPRTAEYYAERTTPNSLLISEGIVIHPRGRGFPNTPGLYNDEQVQAWKPITRAVRDRGGVFFAQLWHVGRVSVPSQTGGLPPLSSTKSPLPGSHQLFGKNNIEEPYIESQAMSETDIKDVIQQFANAAQNAIMAGFDGIEIHGGNGYLLDTFAHDNINDRTDAYGGCLENRLRFPLQVVDAIVAVIGRHRTAIRVAPFHVLQQTLDSDRIATFKQYVEELERRRLVYVHMVEPRYDQYSTEGAFSGKLEVVDLGERRCGDEFSLWTFRRILKSTPLVGAGGFDANSARDAIAEGKVDLVAFGRHFTSNPDLPRRLFEGLPLTKYHRPTFYTPGMRGYLGWSAANRF</sequence>
<dbReference type="InterPro" id="IPR013785">
    <property type="entry name" value="Aldolase_TIM"/>
</dbReference>
<evidence type="ECO:0000313" key="6">
    <source>
        <dbReference type="Proteomes" id="UP000235786"/>
    </source>
</evidence>
<gene>
    <name evidence="5" type="ORF">L207DRAFT_570419</name>
</gene>
<evidence type="ECO:0000256" key="3">
    <source>
        <dbReference type="ARBA" id="ARBA00023002"/>
    </source>
</evidence>
<protein>
    <submittedName>
        <fullName evidence="5">12-oxophytodienoate reductase</fullName>
    </submittedName>
</protein>
<dbReference type="OrthoDB" id="276546at2759"/>
<evidence type="ECO:0000256" key="1">
    <source>
        <dbReference type="ARBA" id="ARBA00001917"/>
    </source>
</evidence>
<dbReference type="InterPro" id="IPR045247">
    <property type="entry name" value="Oye-like"/>
</dbReference>
<evidence type="ECO:0000313" key="5">
    <source>
        <dbReference type="EMBL" id="PMD34774.1"/>
    </source>
</evidence>
<name>A0A2J6R8C1_HYAVF</name>
<dbReference type="InterPro" id="IPR001155">
    <property type="entry name" value="OxRdtase_FMN_N"/>
</dbReference>
<dbReference type="SUPFAM" id="SSF51395">
    <property type="entry name" value="FMN-linked oxidoreductases"/>
    <property type="match status" value="1"/>
</dbReference>
<dbReference type="GO" id="GO:0005829">
    <property type="term" value="C:cytosol"/>
    <property type="evidence" value="ECO:0007669"/>
    <property type="project" value="UniProtKB-ARBA"/>
</dbReference>
<dbReference type="FunFam" id="3.20.20.70:FF:000059">
    <property type="entry name" value="N-ethylmaleimide reductase, FMN-linked"/>
    <property type="match status" value="1"/>
</dbReference>
<dbReference type="GO" id="GO:0016628">
    <property type="term" value="F:oxidoreductase activity, acting on the CH-CH group of donors, NAD or NADP as acceptor"/>
    <property type="evidence" value="ECO:0007669"/>
    <property type="project" value="UniProtKB-ARBA"/>
</dbReference>